<reference evidence="9" key="1">
    <citation type="submission" date="2020-05" db="EMBL/GenBank/DDBJ databases">
        <authorList>
            <person name="Chiriac C."/>
            <person name="Salcher M."/>
            <person name="Ghai R."/>
            <person name="Kavagutti S V."/>
        </authorList>
    </citation>
    <scope>NUCLEOTIDE SEQUENCE</scope>
</reference>
<gene>
    <name evidence="9" type="ORF">UFOPK1960_00791</name>
    <name evidence="10" type="ORF">UFOPK2921_01428</name>
    <name evidence="11" type="ORF">UFOPK4275_00442</name>
</gene>
<keyword evidence="6" id="KW-0408">Iron</keyword>
<evidence type="ECO:0000256" key="5">
    <source>
        <dbReference type="ARBA" id="ARBA00022898"/>
    </source>
</evidence>
<keyword evidence="7" id="KW-0411">Iron-sulfur</keyword>
<keyword evidence="3" id="KW-0808">Transferase</keyword>
<dbReference type="PIRSF" id="PIRSF005572">
    <property type="entry name" value="NifS"/>
    <property type="match status" value="1"/>
</dbReference>
<dbReference type="InterPro" id="IPR015421">
    <property type="entry name" value="PyrdxlP-dep_Trfase_major"/>
</dbReference>
<dbReference type="AlphaFoldDB" id="A0A6J6J9R5"/>
<comment type="cofactor">
    <cofactor evidence="1">
        <name>pyridoxal 5'-phosphate</name>
        <dbReference type="ChEBI" id="CHEBI:597326"/>
    </cofactor>
</comment>
<dbReference type="GO" id="GO:0016740">
    <property type="term" value="F:transferase activity"/>
    <property type="evidence" value="ECO:0007669"/>
    <property type="project" value="UniProtKB-KW"/>
</dbReference>
<dbReference type="Gene3D" id="1.10.260.50">
    <property type="match status" value="1"/>
</dbReference>
<evidence type="ECO:0000256" key="7">
    <source>
        <dbReference type="ARBA" id="ARBA00023014"/>
    </source>
</evidence>
<accession>A0A6J6J9R5</accession>
<dbReference type="EMBL" id="CAFBQJ010000055">
    <property type="protein sequence ID" value="CAB5047201.1"/>
    <property type="molecule type" value="Genomic_DNA"/>
</dbReference>
<dbReference type="InterPro" id="IPR015422">
    <property type="entry name" value="PyrdxlP-dep_Trfase_small"/>
</dbReference>
<dbReference type="Gene3D" id="3.40.640.10">
    <property type="entry name" value="Type I PLP-dependent aspartate aminotransferase-like (Major domain)"/>
    <property type="match status" value="1"/>
</dbReference>
<feature type="domain" description="Aminotransferase class V" evidence="8">
    <location>
        <begin position="6"/>
        <end position="360"/>
    </location>
</feature>
<evidence type="ECO:0000313" key="11">
    <source>
        <dbReference type="EMBL" id="CAB5047201.1"/>
    </source>
</evidence>
<evidence type="ECO:0000256" key="2">
    <source>
        <dbReference type="ARBA" id="ARBA00006490"/>
    </source>
</evidence>
<evidence type="ECO:0000256" key="4">
    <source>
        <dbReference type="ARBA" id="ARBA00022723"/>
    </source>
</evidence>
<dbReference type="Pfam" id="PF00266">
    <property type="entry name" value="Aminotran_5"/>
    <property type="match status" value="1"/>
</dbReference>
<dbReference type="SUPFAM" id="SSF53383">
    <property type="entry name" value="PLP-dependent transferases"/>
    <property type="match status" value="1"/>
</dbReference>
<name>A0A6J6J9R5_9ZZZZ</name>
<dbReference type="InterPro" id="IPR015424">
    <property type="entry name" value="PyrdxlP-dep_Trfase"/>
</dbReference>
<evidence type="ECO:0000256" key="3">
    <source>
        <dbReference type="ARBA" id="ARBA00022679"/>
    </source>
</evidence>
<dbReference type="PANTHER" id="PTHR11601">
    <property type="entry name" value="CYSTEINE DESULFURYLASE FAMILY MEMBER"/>
    <property type="match status" value="1"/>
</dbReference>
<comment type="similarity">
    <text evidence="2">Belongs to the class-V pyridoxal-phosphate-dependent aminotransferase family. NifS/IscS subfamily.</text>
</comment>
<keyword evidence="5" id="KW-0663">Pyridoxal phosphate</keyword>
<evidence type="ECO:0000313" key="10">
    <source>
        <dbReference type="EMBL" id="CAB4790452.1"/>
    </source>
</evidence>
<dbReference type="InterPro" id="IPR016454">
    <property type="entry name" value="Cysteine_dSase"/>
</dbReference>
<dbReference type="EMBL" id="CAEZVL010000109">
    <property type="protein sequence ID" value="CAB4632729.1"/>
    <property type="molecule type" value="Genomic_DNA"/>
</dbReference>
<dbReference type="Gene3D" id="3.90.1150.10">
    <property type="entry name" value="Aspartate Aminotransferase, domain 1"/>
    <property type="match status" value="1"/>
</dbReference>
<protein>
    <submittedName>
        <fullName evidence="9">Unannotated protein</fullName>
    </submittedName>
</protein>
<proteinExistence type="inferred from homology"/>
<organism evidence="9">
    <name type="scientific">freshwater metagenome</name>
    <dbReference type="NCBI Taxonomy" id="449393"/>
    <lineage>
        <taxon>unclassified sequences</taxon>
        <taxon>metagenomes</taxon>
        <taxon>ecological metagenomes</taxon>
    </lineage>
</organism>
<dbReference type="EMBL" id="CAEZZV010000246">
    <property type="protein sequence ID" value="CAB4790452.1"/>
    <property type="molecule type" value="Genomic_DNA"/>
</dbReference>
<evidence type="ECO:0000256" key="6">
    <source>
        <dbReference type="ARBA" id="ARBA00023004"/>
    </source>
</evidence>
<dbReference type="GO" id="GO:0051536">
    <property type="term" value="F:iron-sulfur cluster binding"/>
    <property type="evidence" value="ECO:0007669"/>
    <property type="project" value="UniProtKB-KW"/>
</dbReference>
<dbReference type="GO" id="GO:0046872">
    <property type="term" value="F:metal ion binding"/>
    <property type="evidence" value="ECO:0007669"/>
    <property type="project" value="UniProtKB-KW"/>
</dbReference>
<dbReference type="InterPro" id="IPR000192">
    <property type="entry name" value="Aminotrans_V_dom"/>
</dbReference>
<sequence>MSLDLVYLDHAATTPMRPEAVQAMLPFLTEIFANPSGSHRFARQARQCIDEARDVVADVIGCKPGEVIFTGCGTESDNSAITGIIRRRGGVAVCSAAEHHAVLNCVEHAGGRVITVDSNGAIDLRALEAVLDAEVSSVSVMAVNNEIGTVTDLVAVSRLVRKLAPRAVLHTDAVQAVCWIDLRTLWPLVDTMALSAHKFGGPKGVGILIVREGITFEPTVLGGGQERDRRSGTHNVGGIVATAEALRLTDLAREDEVQRVNVLRTELIAGISRIEGAQRTVSSEVSVPGIVHFCLEGIESESLLYLLDEAMVCASAASACASGAMEPSHVLAAMGISSELTAGALRLSMGHTTTHSDVTRAISAITDATDQIRSVQNRRSL</sequence>
<keyword evidence="4" id="KW-0479">Metal-binding</keyword>
<dbReference type="PANTHER" id="PTHR11601:SF34">
    <property type="entry name" value="CYSTEINE DESULFURASE"/>
    <property type="match status" value="1"/>
</dbReference>
<evidence type="ECO:0000256" key="1">
    <source>
        <dbReference type="ARBA" id="ARBA00001933"/>
    </source>
</evidence>
<evidence type="ECO:0000259" key="8">
    <source>
        <dbReference type="Pfam" id="PF00266"/>
    </source>
</evidence>
<evidence type="ECO:0000313" key="9">
    <source>
        <dbReference type="EMBL" id="CAB4632729.1"/>
    </source>
</evidence>